<accession>A0ACB8ALD1</accession>
<evidence type="ECO:0000313" key="1">
    <source>
        <dbReference type="EMBL" id="KAH7914346.1"/>
    </source>
</evidence>
<organism evidence="1 2">
    <name type="scientific">Hygrophoropsis aurantiaca</name>
    <dbReference type="NCBI Taxonomy" id="72124"/>
    <lineage>
        <taxon>Eukaryota</taxon>
        <taxon>Fungi</taxon>
        <taxon>Dikarya</taxon>
        <taxon>Basidiomycota</taxon>
        <taxon>Agaricomycotina</taxon>
        <taxon>Agaricomycetes</taxon>
        <taxon>Agaricomycetidae</taxon>
        <taxon>Boletales</taxon>
        <taxon>Coniophorineae</taxon>
        <taxon>Hygrophoropsidaceae</taxon>
        <taxon>Hygrophoropsis</taxon>
    </lineage>
</organism>
<keyword evidence="2" id="KW-1185">Reference proteome</keyword>
<name>A0ACB8ALD1_9AGAM</name>
<comment type="caution">
    <text evidence="1">The sequence shown here is derived from an EMBL/GenBank/DDBJ whole genome shotgun (WGS) entry which is preliminary data.</text>
</comment>
<evidence type="ECO:0000313" key="2">
    <source>
        <dbReference type="Proteomes" id="UP000790377"/>
    </source>
</evidence>
<dbReference type="Proteomes" id="UP000790377">
    <property type="component" value="Unassembled WGS sequence"/>
</dbReference>
<gene>
    <name evidence="1" type="ORF">BJ138DRAFT_1133448</name>
</gene>
<protein>
    <submittedName>
        <fullName evidence="1">Uncharacterized protein</fullName>
    </submittedName>
</protein>
<proteinExistence type="predicted"/>
<sequence length="514" mass="58473">MWKTLLSSSILVSCILETIAAPPQAVLDVFSPRLNGRLHGRFLHISDMHPDPHYKSGASQSSACHRKKPKKEQRSGYYGTPFSECDSPFTLTNFTLDFLDEHWSDEIDFVICLHDNDDEIPRTLDEIYDLNRAVAKRMEEVFLNKGIPVVPSLGNNDISRPNDIIDEFSLIWDRFIPPASHTIFRQGAYYSVEVIPNAIAVISVNTMYFFNSNKGHVPPSSDTYFSECHYRYTELSLRFQDIILGHLFGHMNADHFFFIEAGDLVIPSHEESASIDSASNTNLFENLITDFAQLPTPFKDLSYDDYAVVNVNPSVVPNPYLPSFRVFAYNVTEISSLIQKGDADKEGIKIAAQRKSNYHHGNPGNEASECSTGPYRDSWRCRLGEPWHSDSEAPSRRNTLWSPLGYAQYYLPKLDEFDERHEPEFELEYLTFPITSLHGGDEGTAAMPPIPLRNLPKGLLKTGVTESKFAPYEMKDLTIPSWIDLAQRLGKKGEKKLRKRFRRYMYMGGEAGEE</sequence>
<reference evidence="1" key="1">
    <citation type="journal article" date="2021" name="New Phytol.">
        <title>Evolutionary innovations through gain and loss of genes in the ectomycorrhizal Boletales.</title>
        <authorList>
            <person name="Wu G."/>
            <person name="Miyauchi S."/>
            <person name="Morin E."/>
            <person name="Kuo A."/>
            <person name="Drula E."/>
            <person name="Varga T."/>
            <person name="Kohler A."/>
            <person name="Feng B."/>
            <person name="Cao Y."/>
            <person name="Lipzen A."/>
            <person name="Daum C."/>
            <person name="Hundley H."/>
            <person name="Pangilinan J."/>
            <person name="Johnson J."/>
            <person name="Barry K."/>
            <person name="LaButti K."/>
            <person name="Ng V."/>
            <person name="Ahrendt S."/>
            <person name="Min B."/>
            <person name="Choi I.G."/>
            <person name="Park H."/>
            <person name="Plett J.M."/>
            <person name="Magnuson J."/>
            <person name="Spatafora J.W."/>
            <person name="Nagy L.G."/>
            <person name="Henrissat B."/>
            <person name="Grigoriev I.V."/>
            <person name="Yang Z.L."/>
            <person name="Xu J."/>
            <person name="Martin F.M."/>
        </authorList>
    </citation>
    <scope>NUCLEOTIDE SEQUENCE</scope>
    <source>
        <strain evidence="1">ATCC 28755</strain>
    </source>
</reference>
<dbReference type="EMBL" id="MU267615">
    <property type="protein sequence ID" value="KAH7914346.1"/>
    <property type="molecule type" value="Genomic_DNA"/>
</dbReference>